<dbReference type="STRING" id="578461.R0M6G3"/>
<dbReference type="HOGENOM" id="CLU_1673462_0_0_1"/>
<dbReference type="EMBL" id="KB908974">
    <property type="protein sequence ID" value="EOB13594.1"/>
    <property type="molecule type" value="Genomic_DNA"/>
</dbReference>
<accession>R0M6G3</accession>
<dbReference type="OMA" id="QRNFMVF"/>
<dbReference type="Proteomes" id="UP000016927">
    <property type="component" value="Unassembled WGS sequence"/>
</dbReference>
<dbReference type="VEuPathDB" id="MicrosporidiaDB:NBO_66g0053"/>
<reference evidence="1 2" key="1">
    <citation type="journal article" date="2013" name="BMC Genomics">
        <title>Comparative genomics of parasitic silkworm microsporidia reveal an association between genome expansion and host adaptation.</title>
        <authorList>
            <person name="Pan G."/>
            <person name="Xu J."/>
            <person name="Li T."/>
            <person name="Xia Q."/>
            <person name="Liu S.L."/>
            <person name="Zhang G."/>
            <person name="Li S."/>
            <person name="Li C."/>
            <person name="Liu H."/>
            <person name="Yang L."/>
            <person name="Liu T."/>
            <person name="Zhang X."/>
            <person name="Wu Z."/>
            <person name="Fan W."/>
            <person name="Dang X."/>
            <person name="Xiang H."/>
            <person name="Tao M."/>
            <person name="Li Y."/>
            <person name="Hu J."/>
            <person name="Li Z."/>
            <person name="Lin L."/>
            <person name="Luo J."/>
            <person name="Geng L."/>
            <person name="Wang L."/>
            <person name="Long M."/>
            <person name="Wan Y."/>
            <person name="He N."/>
            <person name="Zhang Z."/>
            <person name="Lu C."/>
            <person name="Keeling P.J."/>
            <person name="Wang J."/>
            <person name="Xiang Z."/>
            <person name="Zhou Z."/>
        </authorList>
    </citation>
    <scope>NUCLEOTIDE SEQUENCE [LARGE SCALE GENOMIC DNA]</scope>
    <source>
        <strain evidence="2">CQ1 / CVCC 102059</strain>
    </source>
</reference>
<organism evidence="1 2">
    <name type="scientific">Nosema bombycis (strain CQ1 / CVCC 102059)</name>
    <name type="common">Microsporidian parasite</name>
    <name type="synonym">Pebrine of silkworm</name>
    <dbReference type="NCBI Taxonomy" id="578461"/>
    <lineage>
        <taxon>Eukaryota</taxon>
        <taxon>Fungi</taxon>
        <taxon>Fungi incertae sedis</taxon>
        <taxon>Microsporidia</taxon>
        <taxon>Nosematidae</taxon>
        <taxon>Nosema</taxon>
    </lineage>
</organism>
<name>R0M6G3_NOSB1</name>
<gene>
    <name evidence="1" type="ORF">NBO_66g0053</name>
</gene>
<dbReference type="InterPro" id="IPR029021">
    <property type="entry name" value="Prot-tyrosine_phosphatase-like"/>
</dbReference>
<dbReference type="SUPFAM" id="SSF52799">
    <property type="entry name" value="(Phosphotyrosine protein) phosphatases II"/>
    <property type="match status" value="1"/>
</dbReference>
<sequence length="158" mass="18918">IKTLLEKNEFRKAISLLNKCCFKFMMPKSELDETFVTPYSTDTLEKYNIESYLNVSEIIFENKTYLASQIPNLNNMDAFIELLRNSKTNTIVSLIPDNDHLKNYNCISSEKIFYDNQALFFDERYDFKGYEVRIFRFVNWIDHSTITKDQIETFYQYI</sequence>
<dbReference type="AlphaFoldDB" id="R0M6G3"/>
<dbReference type="OrthoDB" id="6058203at2759"/>
<feature type="non-terminal residue" evidence="1">
    <location>
        <position position="158"/>
    </location>
</feature>
<proteinExistence type="predicted"/>
<keyword evidence="2" id="KW-1185">Reference proteome</keyword>
<evidence type="ECO:0000313" key="2">
    <source>
        <dbReference type="Proteomes" id="UP000016927"/>
    </source>
</evidence>
<evidence type="ECO:0000313" key="1">
    <source>
        <dbReference type="EMBL" id="EOB13594.1"/>
    </source>
</evidence>
<dbReference type="Gene3D" id="3.90.190.10">
    <property type="entry name" value="Protein tyrosine phosphatase superfamily"/>
    <property type="match status" value="1"/>
</dbReference>
<protein>
    <submittedName>
        <fullName evidence="1">Protein tyrosine phosphatase</fullName>
    </submittedName>
</protein>
<feature type="non-terminal residue" evidence="1">
    <location>
        <position position="1"/>
    </location>
</feature>